<dbReference type="AlphaFoldDB" id="A0AAJ0U6U9"/>
<accession>A0AAJ0U6U9</accession>
<evidence type="ECO:0000256" key="2">
    <source>
        <dbReference type="ARBA" id="ARBA00023180"/>
    </source>
</evidence>
<dbReference type="GO" id="GO:0008146">
    <property type="term" value="F:sulfotransferase activity"/>
    <property type="evidence" value="ECO:0007669"/>
    <property type="project" value="InterPro"/>
</dbReference>
<dbReference type="Pfam" id="PF00685">
    <property type="entry name" value="Sulfotransfer_1"/>
    <property type="match status" value="1"/>
</dbReference>
<dbReference type="Gene3D" id="3.40.50.300">
    <property type="entry name" value="P-loop containing nucleotide triphosphate hydrolases"/>
    <property type="match status" value="1"/>
</dbReference>
<protein>
    <recommendedName>
        <fullName evidence="3">Sulfotransferase domain-containing protein</fullName>
    </recommendedName>
</protein>
<keyword evidence="5" id="KW-1185">Reference proteome</keyword>
<proteinExistence type="predicted"/>
<dbReference type="InterPro" id="IPR037359">
    <property type="entry name" value="NST/OST"/>
</dbReference>
<feature type="domain" description="Sulfotransferase" evidence="3">
    <location>
        <begin position="24"/>
        <end position="221"/>
    </location>
</feature>
<evidence type="ECO:0000256" key="1">
    <source>
        <dbReference type="ARBA" id="ARBA00022679"/>
    </source>
</evidence>
<dbReference type="InterPro" id="IPR000863">
    <property type="entry name" value="Sulfotransferase_dom"/>
</dbReference>
<evidence type="ECO:0000313" key="4">
    <source>
        <dbReference type="EMBL" id="MBK1706374.1"/>
    </source>
</evidence>
<evidence type="ECO:0000313" key="5">
    <source>
        <dbReference type="Proteomes" id="UP001296776"/>
    </source>
</evidence>
<sequence length="329" mass="37685">MAIDPTILREGAHPDPSNDLGFAIIAGANKCGTTSLFRYLADHPSVCPSRVKETDFFLAEPTAKGDELLAQYRQVFRAPTAATTTFLEASPSYLMGGGPVADRLLRCLGRPKLILMLREPASRLLSYWRTNRQNLYKDDVAKLPIPRYVELVEAAASGTEPKEPGVARNAWLQFQRGYYAPKISEYLIRFPPEAIFICSFDELRDDSRHLCVRLATWLEVDPGFYTNYTFTVENRTREHRFRRLQKLAHRFNQRFEPWLVERPALKRTLRSLYERLNEQRTSFTAGAGSSIAPELIERLTAVYDTPNAELRHLLSTRFPSLKLPPWLNH</sequence>
<dbReference type="SUPFAM" id="SSF52540">
    <property type="entry name" value="P-loop containing nucleoside triphosphate hydrolases"/>
    <property type="match status" value="1"/>
</dbReference>
<dbReference type="EMBL" id="NRSJ01000040">
    <property type="protein sequence ID" value="MBK1706374.1"/>
    <property type="molecule type" value="Genomic_DNA"/>
</dbReference>
<evidence type="ECO:0000259" key="3">
    <source>
        <dbReference type="Pfam" id="PF00685"/>
    </source>
</evidence>
<reference evidence="4" key="2">
    <citation type="journal article" date="2020" name="Microorganisms">
        <title>Osmotic Adaptation and Compatible Solute Biosynthesis of Phototrophic Bacteria as Revealed from Genome Analyses.</title>
        <authorList>
            <person name="Imhoff J.F."/>
            <person name="Rahn T."/>
            <person name="Kunzel S."/>
            <person name="Keller A."/>
            <person name="Neulinger S.C."/>
        </authorList>
    </citation>
    <scope>NUCLEOTIDE SEQUENCE</scope>
    <source>
        <strain evidence="4">DSM 11080</strain>
    </source>
</reference>
<dbReference type="InterPro" id="IPR027417">
    <property type="entry name" value="P-loop_NTPase"/>
</dbReference>
<reference evidence="4" key="1">
    <citation type="submission" date="2017-08" db="EMBL/GenBank/DDBJ databases">
        <authorList>
            <person name="Imhoff J.F."/>
            <person name="Rahn T."/>
            <person name="Kuenzel S."/>
            <person name="Neulinger S.C."/>
        </authorList>
    </citation>
    <scope>NUCLEOTIDE SEQUENCE</scope>
    <source>
        <strain evidence="4">DSM 11080</strain>
    </source>
</reference>
<dbReference type="PANTHER" id="PTHR10605:SF56">
    <property type="entry name" value="BIFUNCTIONAL HEPARAN SULFATE N-DEACETYLASE_N-SULFOTRANSFERASE"/>
    <property type="match status" value="1"/>
</dbReference>
<organism evidence="4 5">
    <name type="scientific">Halochromatium glycolicum</name>
    <dbReference type="NCBI Taxonomy" id="85075"/>
    <lineage>
        <taxon>Bacteria</taxon>
        <taxon>Pseudomonadati</taxon>
        <taxon>Pseudomonadota</taxon>
        <taxon>Gammaproteobacteria</taxon>
        <taxon>Chromatiales</taxon>
        <taxon>Chromatiaceae</taxon>
        <taxon>Halochromatium</taxon>
    </lineage>
</organism>
<comment type="caution">
    <text evidence="4">The sequence shown here is derived from an EMBL/GenBank/DDBJ whole genome shotgun (WGS) entry which is preliminary data.</text>
</comment>
<name>A0AAJ0U6U9_9GAMM</name>
<keyword evidence="1" id="KW-0808">Transferase</keyword>
<keyword evidence="2" id="KW-0325">Glycoprotein</keyword>
<dbReference type="PANTHER" id="PTHR10605">
    <property type="entry name" value="HEPARAN SULFATE SULFOTRANSFERASE"/>
    <property type="match status" value="1"/>
</dbReference>
<gene>
    <name evidence="4" type="ORF">CKO40_17920</name>
</gene>
<dbReference type="Proteomes" id="UP001296776">
    <property type="component" value="Unassembled WGS sequence"/>
</dbReference>
<dbReference type="RefSeq" id="WP_200347827.1">
    <property type="nucleotide sequence ID" value="NZ_NRSJ01000040.1"/>
</dbReference>